<dbReference type="Pfam" id="PF00037">
    <property type="entry name" value="Fer4"/>
    <property type="match status" value="2"/>
</dbReference>
<dbReference type="InterPro" id="IPR027417">
    <property type="entry name" value="P-loop_NTPase"/>
</dbReference>
<feature type="domain" description="4Fe-4S ferredoxin-type" evidence="4">
    <location>
        <begin position="58"/>
        <end position="82"/>
    </location>
</feature>
<dbReference type="Gene3D" id="3.40.50.300">
    <property type="entry name" value="P-loop containing nucleotide triphosphate hydrolases"/>
    <property type="match status" value="1"/>
</dbReference>
<dbReference type="Proteomes" id="UP000006732">
    <property type="component" value="Chromosome"/>
</dbReference>
<dbReference type="STRING" id="338966.Ppro_1954"/>
<evidence type="ECO:0000313" key="5">
    <source>
        <dbReference type="EMBL" id="ABK99563.1"/>
    </source>
</evidence>
<keyword evidence="2" id="KW-0408">Iron</keyword>
<dbReference type="eggNOG" id="COG1149">
    <property type="taxonomic scope" value="Bacteria"/>
</dbReference>
<proteinExistence type="predicted"/>
<accession>A1AQE3</accession>
<dbReference type="Pfam" id="PF01656">
    <property type="entry name" value="CbiA"/>
    <property type="match status" value="1"/>
</dbReference>
<dbReference type="AlphaFoldDB" id="A1AQE3"/>
<evidence type="ECO:0000256" key="1">
    <source>
        <dbReference type="ARBA" id="ARBA00022723"/>
    </source>
</evidence>
<keyword evidence="3" id="KW-0411">Iron-sulfur</keyword>
<dbReference type="PROSITE" id="PS00198">
    <property type="entry name" value="4FE4S_FER_1"/>
    <property type="match status" value="1"/>
</dbReference>
<dbReference type="Gene3D" id="3.30.70.20">
    <property type="match status" value="1"/>
</dbReference>
<dbReference type="RefSeq" id="WP_011735829.1">
    <property type="nucleotide sequence ID" value="NC_008609.1"/>
</dbReference>
<keyword evidence="6" id="KW-1185">Reference proteome</keyword>
<dbReference type="InterPro" id="IPR002586">
    <property type="entry name" value="CobQ/CobB/MinD/ParA_Nub-bd_dom"/>
</dbReference>
<organism evidence="5 6">
    <name type="scientific">Pelobacter propionicus (strain DSM 2379 / NBRC 103807 / OttBd1)</name>
    <dbReference type="NCBI Taxonomy" id="338966"/>
    <lineage>
        <taxon>Bacteria</taxon>
        <taxon>Pseudomonadati</taxon>
        <taxon>Thermodesulfobacteriota</taxon>
        <taxon>Desulfuromonadia</taxon>
        <taxon>Desulfuromonadales</taxon>
        <taxon>Desulfuromonadaceae</taxon>
        <taxon>Pelobacter</taxon>
    </lineage>
</organism>
<dbReference type="GO" id="GO:0051536">
    <property type="term" value="F:iron-sulfur cluster binding"/>
    <property type="evidence" value="ECO:0007669"/>
    <property type="project" value="UniProtKB-KW"/>
</dbReference>
<dbReference type="OrthoDB" id="9778602at2"/>
<gene>
    <name evidence="5" type="ordered locus">Ppro_1954</name>
</gene>
<name>A1AQE3_PELPD</name>
<sequence>MILAVASGKGGTGKTTVSVNLARLLGSAVQLLDCDVEEPNAHLFLKCTEPVEDVVSSPVPSVDEALCDGCGECGRFCQYHAIVSFGTKPVIFPEMCHGCGGCMAVCPRRAISEIGQRIGMVETSCSENITLIQGRLDIGVAMAPPLIRAVKRKMRDDLPAILDAPPGTSCPVIATLRGVDFILLVTEPTPFGLHDLKLAVEMVRELRIPFGVVVNRMGVGDMRVHDYCRQENISLLLELPDDRRIAEVYSRGELIVESLPEYRDLFRGLLEKVVNGEDAGQRHTS</sequence>
<evidence type="ECO:0000259" key="4">
    <source>
        <dbReference type="PROSITE" id="PS51379"/>
    </source>
</evidence>
<evidence type="ECO:0000313" key="6">
    <source>
        <dbReference type="Proteomes" id="UP000006732"/>
    </source>
</evidence>
<keyword evidence="1" id="KW-0479">Metal-binding</keyword>
<dbReference type="PANTHER" id="PTHR43063:SF1">
    <property type="entry name" value="4FE-4S CLUSTER CONTAINING PARA FAMILY ATPASE PROTEIN"/>
    <property type="match status" value="1"/>
</dbReference>
<dbReference type="PANTHER" id="PTHR43063">
    <property type="entry name" value="4FE-4S CLUSTER CONTAINING PARA FAMILY ATPASE PROTEIN"/>
    <property type="match status" value="1"/>
</dbReference>
<protein>
    <submittedName>
        <fullName evidence="5">Cobyrinic acid a,c-diamide synthase</fullName>
    </submittedName>
</protein>
<dbReference type="CDD" id="cd03110">
    <property type="entry name" value="SIMIBI_bact_arch"/>
    <property type="match status" value="1"/>
</dbReference>
<dbReference type="SUPFAM" id="SSF52540">
    <property type="entry name" value="P-loop containing nucleoside triphosphate hydrolases"/>
    <property type="match status" value="1"/>
</dbReference>
<dbReference type="KEGG" id="ppd:Ppro_1954"/>
<dbReference type="PROSITE" id="PS51379">
    <property type="entry name" value="4FE4S_FER_2"/>
    <property type="match status" value="2"/>
</dbReference>
<reference evidence="5 6" key="1">
    <citation type="submission" date="2006-10" db="EMBL/GenBank/DDBJ databases">
        <title>Complete sequence of chromosome of Pelobacter propionicus DSM 2379.</title>
        <authorList>
            <consortium name="US DOE Joint Genome Institute"/>
            <person name="Copeland A."/>
            <person name="Lucas S."/>
            <person name="Lapidus A."/>
            <person name="Barry K."/>
            <person name="Detter J.C."/>
            <person name="Glavina del Rio T."/>
            <person name="Hammon N."/>
            <person name="Israni S."/>
            <person name="Dalin E."/>
            <person name="Tice H."/>
            <person name="Pitluck S."/>
            <person name="Saunders E."/>
            <person name="Brettin T."/>
            <person name="Bruce D."/>
            <person name="Han C."/>
            <person name="Tapia R."/>
            <person name="Schmutz J."/>
            <person name="Larimer F."/>
            <person name="Land M."/>
            <person name="Hauser L."/>
            <person name="Kyrpides N."/>
            <person name="Kim E."/>
            <person name="Lovley D."/>
            <person name="Richardson P."/>
        </authorList>
    </citation>
    <scope>NUCLEOTIDE SEQUENCE [LARGE SCALE GENOMIC DNA]</scope>
    <source>
        <strain evidence="6">DSM 2379 / NBRC 103807 / OttBd1</strain>
    </source>
</reference>
<evidence type="ECO:0000256" key="3">
    <source>
        <dbReference type="ARBA" id="ARBA00023014"/>
    </source>
</evidence>
<dbReference type="SUPFAM" id="SSF54862">
    <property type="entry name" value="4Fe-4S ferredoxins"/>
    <property type="match status" value="1"/>
</dbReference>
<dbReference type="HOGENOM" id="CLU_067767_0_0_7"/>
<dbReference type="InterPro" id="IPR017900">
    <property type="entry name" value="4Fe4S_Fe_S_CS"/>
</dbReference>
<evidence type="ECO:0000256" key="2">
    <source>
        <dbReference type="ARBA" id="ARBA00023004"/>
    </source>
</evidence>
<dbReference type="GO" id="GO:0046872">
    <property type="term" value="F:metal ion binding"/>
    <property type="evidence" value="ECO:0007669"/>
    <property type="project" value="UniProtKB-KW"/>
</dbReference>
<dbReference type="InterPro" id="IPR017896">
    <property type="entry name" value="4Fe4S_Fe-S-bd"/>
</dbReference>
<dbReference type="EMBL" id="CP000482">
    <property type="protein sequence ID" value="ABK99563.1"/>
    <property type="molecule type" value="Genomic_DNA"/>
</dbReference>
<feature type="domain" description="4Fe-4S ferredoxin-type" evidence="4">
    <location>
        <begin position="87"/>
        <end position="116"/>
    </location>
</feature>